<dbReference type="PROSITE" id="PS51900">
    <property type="entry name" value="CB"/>
    <property type="match status" value="1"/>
</dbReference>
<dbReference type="GO" id="GO:0015074">
    <property type="term" value="P:DNA integration"/>
    <property type="evidence" value="ECO:0007669"/>
    <property type="project" value="InterPro"/>
</dbReference>
<dbReference type="InterPro" id="IPR002104">
    <property type="entry name" value="Integrase_catalytic"/>
</dbReference>
<dbReference type="GO" id="GO:0003677">
    <property type="term" value="F:DNA binding"/>
    <property type="evidence" value="ECO:0007669"/>
    <property type="project" value="UniProtKB-UniRule"/>
</dbReference>
<feature type="domain" description="Core-binding (CB)" evidence="6">
    <location>
        <begin position="6"/>
        <end position="102"/>
    </location>
</feature>
<keyword evidence="2" id="KW-0233">DNA recombination</keyword>
<evidence type="ECO:0000259" key="5">
    <source>
        <dbReference type="PROSITE" id="PS51898"/>
    </source>
</evidence>
<feature type="coiled-coil region" evidence="4">
    <location>
        <begin position="346"/>
        <end position="373"/>
    </location>
</feature>
<evidence type="ECO:0000313" key="7">
    <source>
        <dbReference type="EMBL" id="MCZ3365384.1"/>
    </source>
</evidence>
<dbReference type="Proteomes" id="UP001074446">
    <property type="component" value="Unassembled WGS sequence"/>
</dbReference>
<accession>A0A9E5A1W5</accession>
<keyword evidence="4" id="KW-0175">Coiled coil</keyword>
<dbReference type="EMBL" id="JAPVER010000020">
    <property type="protein sequence ID" value="MCZ3365384.1"/>
    <property type="molecule type" value="Genomic_DNA"/>
</dbReference>
<dbReference type="SUPFAM" id="SSF56349">
    <property type="entry name" value="DNA breaking-rejoining enzymes"/>
    <property type="match status" value="1"/>
</dbReference>
<feature type="domain" description="Tyr recombinase" evidence="5">
    <location>
        <begin position="120"/>
        <end position="332"/>
    </location>
</feature>
<dbReference type="GO" id="GO:0006310">
    <property type="term" value="P:DNA recombination"/>
    <property type="evidence" value="ECO:0007669"/>
    <property type="project" value="UniProtKB-KW"/>
</dbReference>
<dbReference type="InterPro" id="IPR013762">
    <property type="entry name" value="Integrase-like_cat_sf"/>
</dbReference>
<dbReference type="Gene3D" id="1.10.443.10">
    <property type="entry name" value="Intergrase catalytic core"/>
    <property type="match status" value="1"/>
</dbReference>
<dbReference type="RefSeq" id="WP_048081373.1">
    <property type="nucleotide sequence ID" value="NZ_JAPVER010000020.1"/>
</dbReference>
<dbReference type="Proteomes" id="UP001068021">
    <property type="component" value="Unassembled WGS sequence"/>
</dbReference>
<dbReference type="InterPro" id="IPR011010">
    <property type="entry name" value="DNA_brk_join_enz"/>
</dbReference>
<proteinExistence type="predicted"/>
<evidence type="ECO:0000256" key="1">
    <source>
        <dbReference type="ARBA" id="ARBA00023125"/>
    </source>
</evidence>
<dbReference type="EMBL" id="JAPVES010000030">
    <property type="protein sequence ID" value="MCZ3373135.1"/>
    <property type="molecule type" value="Genomic_DNA"/>
</dbReference>
<dbReference type="Pfam" id="PF00589">
    <property type="entry name" value="Phage_integrase"/>
    <property type="match status" value="1"/>
</dbReference>
<keyword evidence="9" id="KW-1185">Reference proteome</keyword>
<organism evidence="8">
    <name type="scientific">Methanobacterium veterum</name>
    <dbReference type="NCBI Taxonomy" id="408577"/>
    <lineage>
        <taxon>Archaea</taxon>
        <taxon>Methanobacteriati</taxon>
        <taxon>Methanobacteriota</taxon>
        <taxon>Methanomada group</taxon>
        <taxon>Methanobacteria</taxon>
        <taxon>Methanobacteriales</taxon>
        <taxon>Methanobacteriaceae</taxon>
        <taxon>Methanobacterium</taxon>
    </lineage>
</organism>
<name>A0A9E5A1W5_9EURY</name>
<sequence length="390" mass="45873">MTIEDIKADPHVIDFLNTRRLRESTTKEYLLRINAYCNYLDKTPTEIIEEAENEEDNNIRMKKRNIKRYLTNFLMFLKDSNKSENYISAMMSTIITFYHDFDIETPKIKIKTNTNSKLITTNDIVKKEHILKLLEHCNLKYKSIILLMSSSGMGQSEILNLTYNDFINAISDYYKPADNELFDVYHISQKLEENKDELIGTWQIQRYKTSYGYITFSSPESIQMILHYLTDRILQNRPVKSLDDWLFESKGKQISTSTIVSYFKGLNDRCEFGYVGKHRFFTSHKLRKYFASTLNKNKIPELTTHWLLGHRVDPVTEAYFKADINSLKEQYKTVVEDLSIENVILREVTTEGYDKLLKKIEALEKRQALMEKLGSDTKFQDKMSSMKKTS</sequence>
<evidence type="ECO:0000256" key="4">
    <source>
        <dbReference type="SAM" id="Coils"/>
    </source>
</evidence>
<dbReference type="InterPro" id="IPR044068">
    <property type="entry name" value="CB"/>
</dbReference>
<dbReference type="PROSITE" id="PS51898">
    <property type="entry name" value="TYR_RECOMBINASE"/>
    <property type="match status" value="1"/>
</dbReference>
<evidence type="ECO:0000259" key="6">
    <source>
        <dbReference type="PROSITE" id="PS51900"/>
    </source>
</evidence>
<dbReference type="AlphaFoldDB" id="A0A9E5A1W5"/>
<gene>
    <name evidence="8" type="ORF">O3H35_10870</name>
    <name evidence="7" type="ORF">O3H54_05770</name>
</gene>
<keyword evidence="1 3" id="KW-0238">DNA-binding</keyword>
<evidence type="ECO:0000313" key="8">
    <source>
        <dbReference type="EMBL" id="MCZ3373135.1"/>
    </source>
</evidence>
<protein>
    <submittedName>
        <fullName evidence="8">Tyrosine-type recombinase/integrase</fullName>
    </submittedName>
</protein>
<evidence type="ECO:0000313" key="9">
    <source>
        <dbReference type="Proteomes" id="UP001068021"/>
    </source>
</evidence>
<evidence type="ECO:0000256" key="3">
    <source>
        <dbReference type="PROSITE-ProRule" id="PRU01248"/>
    </source>
</evidence>
<comment type="caution">
    <text evidence="8">The sequence shown here is derived from an EMBL/GenBank/DDBJ whole genome shotgun (WGS) entry which is preliminary data.</text>
</comment>
<reference evidence="8" key="1">
    <citation type="submission" date="2022-12" db="EMBL/GenBank/DDBJ databases">
        <title>Reclassification of two methanogenic archaea species isolated from the Kolyma lowland permafrost.</title>
        <authorList>
            <person name="Trubitsyn V.E."/>
            <person name="Rivkina E.M."/>
            <person name="Shcherbakova V.A."/>
        </authorList>
    </citation>
    <scope>NUCLEOTIDE SEQUENCE</scope>
    <source>
        <strain evidence="7">M2</strain>
        <strain evidence="8">MK4</strain>
    </source>
</reference>
<evidence type="ECO:0000256" key="2">
    <source>
        <dbReference type="ARBA" id="ARBA00023172"/>
    </source>
</evidence>